<evidence type="ECO:0000256" key="1">
    <source>
        <dbReference type="SAM" id="MobiDB-lite"/>
    </source>
</evidence>
<reference evidence="2 3" key="1">
    <citation type="submission" date="2019-12" db="EMBL/GenBank/DDBJ databases">
        <title>Nesterenkonia muleiensis sp. nov., a novel actinobacterium isolated from sap of Populus euphratica.</title>
        <authorList>
            <person name="Wang R."/>
        </authorList>
    </citation>
    <scope>NUCLEOTIDE SEQUENCE [LARGE SCALE GENOMIC DNA]</scope>
    <source>
        <strain evidence="2 3">F10</strain>
    </source>
</reference>
<gene>
    <name evidence="2" type="ORF">GNZ21_01600</name>
</gene>
<keyword evidence="2" id="KW-0547">Nucleotide-binding</keyword>
<dbReference type="AlphaFoldDB" id="A0A7K1UF45"/>
<dbReference type="OrthoDB" id="9804380at2"/>
<dbReference type="Proteomes" id="UP000460157">
    <property type="component" value="Unassembled WGS sequence"/>
</dbReference>
<organism evidence="2 3">
    <name type="scientific">Nesterenkonia alkaliphila</name>
    <dbReference type="NCBI Taxonomy" id="1463631"/>
    <lineage>
        <taxon>Bacteria</taxon>
        <taxon>Bacillati</taxon>
        <taxon>Actinomycetota</taxon>
        <taxon>Actinomycetes</taxon>
        <taxon>Micrococcales</taxon>
        <taxon>Micrococcaceae</taxon>
        <taxon>Nesterenkonia</taxon>
    </lineage>
</organism>
<dbReference type="PANTHER" id="PTHR30121:SF6">
    <property type="entry name" value="SLR6007 PROTEIN"/>
    <property type="match status" value="1"/>
</dbReference>
<accession>A0A7K1UF45</accession>
<keyword evidence="2" id="KW-0067">ATP-binding</keyword>
<dbReference type="InterPro" id="IPR051162">
    <property type="entry name" value="T4SS_component"/>
</dbReference>
<feature type="region of interest" description="Disordered" evidence="1">
    <location>
        <begin position="1"/>
        <end position="74"/>
    </location>
</feature>
<dbReference type="PANTHER" id="PTHR30121">
    <property type="entry name" value="UNCHARACTERIZED PROTEIN YJGR-RELATED"/>
    <property type="match status" value="1"/>
</dbReference>
<dbReference type="SUPFAM" id="SSF52540">
    <property type="entry name" value="P-loop containing nucleoside triphosphate hydrolases"/>
    <property type="match status" value="1"/>
</dbReference>
<sequence>MAPEEPRRLHTSVLPGTGKTPRKARKARAKAAAQRRKNDAAERKAARDAQARLEREEARNTHYLPRSGEPGPAALRTPMRFRARPHQDTSAALRGAYPFLAEGGIGTNGVLIGQDMYSGGSFVFDAFELYRQGVITAPNMTIAGIVGAGKSALIKSLYTRSVAFGRKVYLPCDPKGEHSAIAEAIGGKAIQLAHGSGARLNPLDEGHRPAGTPDETWRQMLSARRRDLLGALAAVVLERHLTALEHTAIDLALQETVRDADVPILPMVVDRILDPRPDRDGDITAEDGREVGHALRRLVSGDLSGLFDGPSTVRFDPSLPMMSLDMSQVVENASLVSVLMTCASAWMEASLLDPSAGKRLVVYDEAWRVISEPALLRRMDSQWRMSRHLGISNVLIFHKISDLETVGDQGTAMRALANSLLANAEIRVIYRQASDQLSSAATALGLTGTEQSLLPGLGIGQGLWRIKDHAYLVQHQLHPDELEMFDTRSRLM</sequence>
<dbReference type="GO" id="GO:0005524">
    <property type="term" value="F:ATP binding"/>
    <property type="evidence" value="ECO:0007669"/>
    <property type="project" value="UniProtKB-KW"/>
</dbReference>
<comment type="caution">
    <text evidence="2">The sequence shown here is derived from an EMBL/GenBank/DDBJ whole genome shotgun (WGS) entry which is preliminary data.</text>
</comment>
<name>A0A7K1UF45_9MICC</name>
<feature type="compositionally biased region" description="Basic and acidic residues" evidence="1">
    <location>
        <begin position="36"/>
        <end position="60"/>
    </location>
</feature>
<keyword evidence="3" id="KW-1185">Reference proteome</keyword>
<dbReference type="RefSeq" id="WP_157320751.1">
    <property type="nucleotide sequence ID" value="NZ_BMFX01000005.1"/>
</dbReference>
<dbReference type="InterPro" id="IPR027417">
    <property type="entry name" value="P-loop_NTPase"/>
</dbReference>
<dbReference type="Gene3D" id="3.40.50.300">
    <property type="entry name" value="P-loop containing nucleotide triphosphate hydrolases"/>
    <property type="match status" value="2"/>
</dbReference>
<feature type="compositionally biased region" description="Basic residues" evidence="1">
    <location>
        <begin position="20"/>
        <end position="35"/>
    </location>
</feature>
<evidence type="ECO:0000313" key="3">
    <source>
        <dbReference type="Proteomes" id="UP000460157"/>
    </source>
</evidence>
<evidence type="ECO:0000313" key="2">
    <source>
        <dbReference type="EMBL" id="MVT25069.1"/>
    </source>
</evidence>
<dbReference type="EMBL" id="WRPM01000011">
    <property type="protein sequence ID" value="MVT25069.1"/>
    <property type="molecule type" value="Genomic_DNA"/>
</dbReference>
<proteinExistence type="predicted"/>
<protein>
    <submittedName>
        <fullName evidence="2">ATP-binding protein</fullName>
    </submittedName>
</protein>